<dbReference type="EMBL" id="CM000883">
    <property type="protein sequence ID" value="KQJ92165.1"/>
    <property type="molecule type" value="Genomic_DNA"/>
</dbReference>
<accession>A0A0Q3LHS8</accession>
<dbReference type="STRING" id="15368.A0A0Q3LHS8"/>
<dbReference type="InterPro" id="IPR027417">
    <property type="entry name" value="P-loop_NTPase"/>
</dbReference>
<dbReference type="InParanoid" id="A0A0Q3LHS8"/>
<dbReference type="EnsemblPlants" id="KQJ92165">
    <property type="protein sequence ID" value="KQJ92165"/>
    <property type="gene ID" value="BRADI_4g42011v3"/>
</dbReference>
<dbReference type="GO" id="GO:0005634">
    <property type="term" value="C:nucleus"/>
    <property type="evidence" value="ECO:0000318"/>
    <property type="project" value="GO_Central"/>
</dbReference>
<dbReference type="InterPro" id="IPR051650">
    <property type="entry name" value="SL_signaling_regulator"/>
</dbReference>
<dbReference type="Gene3D" id="3.40.50.300">
    <property type="entry name" value="P-loop containing nucleotide triphosphate hydrolases"/>
    <property type="match status" value="1"/>
</dbReference>
<gene>
    <name evidence="2" type="ORF">BRADI_4g42011v3</name>
</gene>
<keyword evidence="4" id="KW-1185">Reference proteome</keyword>
<dbReference type="Gramene" id="KQJ92165">
    <property type="protein sequence ID" value="KQJ92165"/>
    <property type="gene ID" value="BRADI_4g42011v3"/>
</dbReference>
<dbReference type="InterPro" id="IPR036628">
    <property type="entry name" value="Clp_N_dom_sf"/>
</dbReference>
<reference evidence="3" key="3">
    <citation type="submission" date="2018-08" db="UniProtKB">
        <authorList>
            <consortium name="EnsemblPlants"/>
        </authorList>
    </citation>
    <scope>IDENTIFICATION</scope>
    <source>
        <strain evidence="3">cv. Bd21</strain>
    </source>
</reference>
<protein>
    <recommendedName>
        <fullName evidence="5">Clp R domain-containing protein</fullName>
    </recommendedName>
</protein>
<reference evidence="2" key="2">
    <citation type="submission" date="2017-06" db="EMBL/GenBank/DDBJ databases">
        <title>WGS assembly of Brachypodium distachyon.</title>
        <authorList>
            <consortium name="The International Brachypodium Initiative"/>
            <person name="Lucas S."/>
            <person name="Harmon-Smith M."/>
            <person name="Lail K."/>
            <person name="Tice H."/>
            <person name="Grimwood J."/>
            <person name="Bruce D."/>
            <person name="Barry K."/>
            <person name="Shu S."/>
            <person name="Lindquist E."/>
            <person name="Wang M."/>
            <person name="Pitluck S."/>
            <person name="Vogel J.P."/>
            <person name="Garvin D.F."/>
            <person name="Mockler T.C."/>
            <person name="Schmutz J."/>
            <person name="Rokhsar D."/>
            <person name="Bevan M.W."/>
        </authorList>
    </citation>
    <scope>NUCLEOTIDE SEQUENCE</scope>
    <source>
        <strain evidence="2">Bd21</strain>
    </source>
</reference>
<reference evidence="2 3" key="1">
    <citation type="journal article" date="2010" name="Nature">
        <title>Genome sequencing and analysis of the model grass Brachypodium distachyon.</title>
        <authorList>
            <consortium name="International Brachypodium Initiative"/>
        </authorList>
    </citation>
    <scope>NUCLEOTIDE SEQUENCE [LARGE SCALE GENOMIC DNA]</scope>
    <source>
        <strain evidence="2 3">Bd21</strain>
    </source>
</reference>
<organism evidence="2">
    <name type="scientific">Brachypodium distachyon</name>
    <name type="common">Purple false brome</name>
    <name type="synonym">Trachynia distachya</name>
    <dbReference type="NCBI Taxonomy" id="15368"/>
    <lineage>
        <taxon>Eukaryota</taxon>
        <taxon>Viridiplantae</taxon>
        <taxon>Streptophyta</taxon>
        <taxon>Embryophyta</taxon>
        <taxon>Tracheophyta</taxon>
        <taxon>Spermatophyta</taxon>
        <taxon>Magnoliopsida</taxon>
        <taxon>Liliopsida</taxon>
        <taxon>Poales</taxon>
        <taxon>Poaceae</taxon>
        <taxon>BOP clade</taxon>
        <taxon>Pooideae</taxon>
        <taxon>Stipodae</taxon>
        <taxon>Brachypodieae</taxon>
        <taxon>Brachypodium</taxon>
    </lineage>
</organism>
<name>A0A0Q3LHS8_BRADI</name>
<evidence type="ECO:0000313" key="4">
    <source>
        <dbReference type="Proteomes" id="UP000008810"/>
    </source>
</evidence>
<dbReference type="OrthoDB" id="662566at2759"/>
<evidence type="ECO:0000256" key="1">
    <source>
        <dbReference type="SAM" id="MobiDB-lite"/>
    </source>
</evidence>
<dbReference type="AlphaFoldDB" id="A0A0Q3LHS8"/>
<feature type="region of interest" description="Disordered" evidence="1">
    <location>
        <begin position="93"/>
        <end position="115"/>
    </location>
</feature>
<evidence type="ECO:0008006" key="5">
    <source>
        <dbReference type="Google" id="ProtNLM"/>
    </source>
</evidence>
<feature type="compositionally biased region" description="Basic and acidic residues" evidence="1">
    <location>
        <begin position="325"/>
        <end position="335"/>
    </location>
</feature>
<sequence length="375" mass="40734">MPVAADGARGALGEAAAAAALRQAASLALRRGHPQVTPLHVACAIVMSPSSSSSSSAPAGTAELLLRAACPLRLQIHLDAALGRLPLAAAAVPPLRGGRGGGRPRLPKFKGPTPHQYRPNLTTYASCYRPKFRELTAENLKIMCDALEVHVPPRHRGIVPGVASTVLRCRSGTMRRRQRPPASTMTWLLFRGKDRRGKKAMALELARLVFGSYTEFTSSDRDPGLKIMSTGRHAHYDAVYVGTRLLEAILENPHRVVFINDIDDLDHEFMGAAIMNRIVTGRLMGCNGSNGGLEEAIIVLSSDEVASSSSPRAKRQRISSSGQRNGEESPRHFRLDLNTPAEDQEYVVEEEEDEEYLVDKDAGIMGIVDGVFRFN</sequence>
<feature type="region of interest" description="Disordered" evidence="1">
    <location>
        <begin position="308"/>
        <end position="342"/>
    </location>
</feature>
<dbReference type="PANTHER" id="PTHR43572">
    <property type="entry name" value="CHAPERONE PROTEIN CLPD, CHLOROPLASTIC"/>
    <property type="match status" value="1"/>
</dbReference>
<dbReference type="PANTHER" id="PTHR43572:SF1">
    <property type="entry name" value="OS11G0156800 PROTEIN"/>
    <property type="match status" value="1"/>
</dbReference>
<dbReference type="Gene3D" id="1.10.1780.10">
    <property type="entry name" value="Clp, N-terminal domain"/>
    <property type="match status" value="1"/>
</dbReference>
<evidence type="ECO:0000313" key="3">
    <source>
        <dbReference type="EnsemblPlants" id="KQJ92165"/>
    </source>
</evidence>
<proteinExistence type="predicted"/>
<evidence type="ECO:0000313" key="2">
    <source>
        <dbReference type="EMBL" id="KQJ92165.1"/>
    </source>
</evidence>
<dbReference type="GO" id="GO:0044183">
    <property type="term" value="F:protein folding chaperone"/>
    <property type="evidence" value="ECO:0000318"/>
    <property type="project" value="GO_Central"/>
</dbReference>
<dbReference type="Proteomes" id="UP000008810">
    <property type="component" value="Chromosome 4"/>
</dbReference>